<dbReference type="EMBL" id="AHYV01000019">
    <property type="protein sequence ID" value="EOT45723.1"/>
    <property type="molecule type" value="Genomic_DNA"/>
</dbReference>
<dbReference type="Proteomes" id="UP000014104">
    <property type="component" value="Unassembled WGS sequence"/>
</dbReference>
<evidence type="ECO:0000313" key="4">
    <source>
        <dbReference type="Proteomes" id="UP000014107"/>
    </source>
</evidence>
<organism evidence="2 4">
    <name type="scientific">Enterococcus avium ATCC 14025</name>
    <dbReference type="NCBI Taxonomy" id="1140002"/>
    <lineage>
        <taxon>Bacteria</taxon>
        <taxon>Bacillati</taxon>
        <taxon>Bacillota</taxon>
        <taxon>Bacilli</taxon>
        <taxon>Lactobacillales</taxon>
        <taxon>Enterococcaceae</taxon>
        <taxon>Enterococcus</taxon>
    </lineage>
</organism>
<sequence>MQQWEKKIKKKYALKNRQETMERLKELLSEGYKYVVREPESEWLLCFSLEPKKYGDGEFWGYVNEKDPGAQMAKQIKNTDITEIKWTNKVATSIEAFLDDEIILTG</sequence>
<gene>
    <name evidence="2" type="ORF">I570_04021</name>
    <name evidence="1" type="ORF">OMU_02147</name>
</gene>
<evidence type="ECO:0000313" key="2">
    <source>
        <dbReference type="EMBL" id="EOU16872.1"/>
    </source>
</evidence>
<protein>
    <submittedName>
        <fullName evidence="2">Uncharacterized protein</fullName>
    </submittedName>
</protein>
<accession>A0AAV3IVE1</accession>
<proteinExistence type="predicted"/>
<dbReference type="RefSeq" id="WP_016180058.1">
    <property type="nucleotide sequence ID" value="NZ_KE136363.1"/>
</dbReference>
<reference evidence="1 3" key="1">
    <citation type="submission" date="2013-03" db="EMBL/GenBank/DDBJ databases">
        <title>The Genome Sequence of Enterococcus avium ATCC_14025 (Illumina only assembly).</title>
        <authorList>
            <consortium name="The Broad Institute Genomics Platform"/>
            <consortium name="The Broad Institute Genome Sequencing Center for Infectious Disease"/>
            <person name="Earl A."/>
            <person name="Russ C."/>
            <person name="Gilmore M."/>
            <person name="Surin D."/>
            <person name="Walker B."/>
            <person name="Young S."/>
            <person name="Zeng Q."/>
            <person name="Gargeya S."/>
            <person name="Fitzgerald M."/>
            <person name="Haas B."/>
            <person name="Abouelleil A."/>
            <person name="Allen A.W."/>
            <person name="Alvarado L."/>
            <person name="Arachchi H.M."/>
            <person name="Berlin A.M."/>
            <person name="Chapman S.B."/>
            <person name="Gainer-Dewar J."/>
            <person name="Goldberg J."/>
            <person name="Griggs A."/>
            <person name="Gujja S."/>
            <person name="Hansen M."/>
            <person name="Howarth C."/>
            <person name="Imamovic A."/>
            <person name="Ireland A."/>
            <person name="Larimer J."/>
            <person name="McCowan C."/>
            <person name="Murphy C."/>
            <person name="Pearson M."/>
            <person name="Poon T.W."/>
            <person name="Priest M."/>
            <person name="Roberts A."/>
            <person name="Saif S."/>
            <person name="Shea T."/>
            <person name="Sisk P."/>
            <person name="Sykes S."/>
            <person name="Wortman J."/>
            <person name="Nusbaum C."/>
            <person name="Birren B."/>
        </authorList>
    </citation>
    <scope>NUCLEOTIDE SEQUENCE [LARGE SCALE GENOMIC DNA]</scope>
    <source>
        <strain evidence="1 3">ATCC 14025</strain>
    </source>
</reference>
<keyword evidence="3" id="KW-1185">Reference proteome</keyword>
<comment type="caution">
    <text evidence="2">The sequence shown here is derived from an EMBL/GenBank/DDBJ whole genome shotgun (WGS) entry which is preliminary data.</text>
</comment>
<name>A0AAV3IVE1_ENTAV</name>
<dbReference type="Proteomes" id="UP000014107">
    <property type="component" value="Unassembled WGS sequence"/>
</dbReference>
<evidence type="ECO:0000313" key="1">
    <source>
        <dbReference type="EMBL" id="EOT45723.1"/>
    </source>
</evidence>
<dbReference type="EMBL" id="ASWL01000008">
    <property type="protein sequence ID" value="EOU16872.1"/>
    <property type="molecule type" value="Genomic_DNA"/>
</dbReference>
<evidence type="ECO:0000313" key="3">
    <source>
        <dbReference type="Proteomes" id="UP000014104"/>
    </source>
</evidence>
<dbReference type="AlphaFoldDB" id="A0AAV3IVE1"/>
<reference evidence="2 4" key="2">
    <citation type="submission" date="2013-03" db="EMBL/GenBank/DDBJ databases">
        <title>The Genome Sequence of Enterococcus avium ATCC_14025 (PacBio/Illumina hybrid assembly).</title>
        <authorList>
            <consortium name="The Broad Institute Genomics Platform"/>
            <consortium name="The Broad Institute Genome Sequencing Center for Infectious Disease"/>
            <person name="Earl A."/>
            <person name="Russ C."/>
            <person name="Gilmore M."/>
            <person name="Surin D."/>
            <person name="Walker B."/>
            <person name="Young S."/>
            <person name="Zeng Q."/>
            <person name="Gargeya S."/>
            <person name="Fitzgerald M."/>
            <person name="Haas B."/>
            <person name="Abouelleil A."/>
            <person name="Allen A.W."/>
            <person name="Alvarado L."/>
            <person name="Arachchi H.M."/>
            <person name="Berlin A.M."/>
            <person name="Chapman S.B."/>
            <person name="Gainer-Dewar J."/>
            <person name="Goldberg J."/>
            <person name="Griggs A."/>
            <person name="Gujja S."/>
            <person name="Hansen M."/>
            <person name="Howarth C."/>
            <person name="Imamovic A."/>
            <person name="Ireland A."/>
            <person name="Larimer J."/>
            <person name="McCowan C."/>
            <person name="Murphy C."/>
            <person name="Pearson M."/>
            <person name="Poon T.W."/>
            <person name="Priest M."/>
            <person name="Roberts A."/>
            <person name="Saif S."/>
            <person name="Shea T."/>
            <person name="Sisk P."/>
            <person name="Sykes S."/>
            <person name="Wortman J."/>
            <person name="Nusbaum C."/>
            <person name="Birren B."/>
        </authorList>
    </citation>
    <scope>NUCLEOTIDE SEQUENCE [LARGE SCALE GENOMIC DNA]</scope>
    <source>
        <strain evidence="2 4">ATCC 14025</strain>
    </source>
</reference>